<comment type="similarity">
    <text evidence="2">Belongs to the peptidase M14 family.</text>
</comment>
<dbReference type="SUPFAM" id="SSF53187">
    <property type="entry name" value="Zn-dependent exopeptidases"/>
    <property type="match status" value="1"/>
</dbReference>
<proteinExistence type="inferred from homology"/>
<dbReference type="GO" id="GO:0004180">
    <property type="term" value="F:carboxypeptidase activity"/>
    <property type="evidence" value="ECO:0007669"/>
    <property type="project" value="UniProtKB-KW"/>
</dbReference>
<evidence type="ECO:0000259" key="4">
    <source>
        <dbReference type="SMART" id="SM00631"/>
    </source>
</evidence>
<comment type="caution">
    <text evidence="5">The sequence shown here is derived from an EMBL/GenBank/DDBJ whole genome shotgun (WGS) entry which is preliminary data.</text>
</comment>
<dbReference type="SMART" id="SM00631">
    <property type="entry name" value="Zn_pept"/>
    <property type="match status" value="1"/>
</dbReference>
<organism evidence="5 6">
    <name type="scientific">Neorhodopirellula lusitana</name>
    <dbReference type="NCBI Taxonomy" id="445327"/>
    <lineage>
        <taxon>Bacteria</taxon>
        <taxon>Pseudomonadati</taxon>
        <taxon>Planctomycetota</taxon>
        <taxon>Planctomycetia</taxon>
        <taxon>Pirellulales</taxon>
        <taxon>Pirellulaceae</taxon>
        <taxon>Neorhodopirellula</taxon>
    </lineage>
</organism>
<evidence type="ECO:0000313" key="5">
    <source>
        <dbReference type="EMBL" id="SMP79041.1"/>
    </source>
</evidence>
<keyword evidence="5" id="KW-0121">Carboxypeptidase</keyword>
<dbReference type="Gene3D" id="3.40.630.10">
    <property type="entry name" value="Zn peptidases"/>
    <property type="match status" value="1"/>
</dbReference>
<keyword evidence="6" id="KW-1185">Reference proteome</keyword>
<comment type="cofactor">
    <cofactor evidence="1">
        <name>Zn(2+)</name>
        <dbReference type="ChEBI" id="CHEBI:29105"/>
    </cofactor>
</comment>
<gene>
    <name evidence="5" type="ORF">SAMN06265222_1295</name>
</gene>
<evidence type="ECO:0000313" key="6">
    <source>
        <dbReference type="Proteomes" id="UP001158067"/>
    </source>
</evidence>
<feature type="signal peptide" evidence="3">
    <location>
        <begin position="1"/>
        <end position="25"/>
    </location>
</feature>
<dbReference type="CDD" id="cd06241">
    <property type="entry name" value="M14-like"/>
    <property type="match status" value="1"/>
</dbReference>
<keyword evidence="5" id="KW-0645">Protease</keyword>
<dbReference type="Pfam" id="PF00246">
    <property type="entry name" value="Peptidase_M14"/>
    <property type="match status" value="1"/>
</dbReference>
<dbReference type="Proteomes" id="UP001158067">
    <property type="component" value="Unassembled WGS sequence"/>
</dbReference>
<sequence>MKSQLTCVLILIGLFTTGLFTPAAAQSQEVGEELLTVAERSDWQGTATHAEVVQLIFRLADRSPLIHVEETGKTFQKKSLPIMVIADPPVKNPTEVGDRLVAFAWAGIHSGEVCGKPATLMLAREIATTKNHPLLKNLVVIFLPLLNADGNDLMSPDNRPGQLGPILGMGTRANAMGLNINRDFMKLDSPAAQAVVKVLNRWDPAIAMDLHTTNGSRHRYTLTYDGQRHPACDDDLRKLTRYELLPWVTQTMRANTGYETNVYGNFRGDRWVIDDALPRYSTHSIGMRNHISVLSEAYSYAPYKDRVLGTREFVRYCFRYVSENKEAVMQRREKAKQRTIELGNNSSIDNLVALRRQPDFGSERIEILGYENLRNRGDAGEPRSHSLFYNDLSKPTLSVTRPFGYVVPERLKEVHKRLKLHGISVSTLKEDLNLEVEVYRVDELERAETVYEGHQLVTVEVTPRTETRKIKAGTLIVRTGQPLGTLAAYLLEPQSEDGFCAWNFLDDELTVDSDFPVLRLPAAIAEL</sequence>
<evidence type="ECO:0000256" key="3">
    <source>
        <dbReference type="SAM" id="SignalP"/>
    </source>
</evidence>
<dbReference type="PANTHER" id="PTHR11705:SF145">
    <property type="entry name" value="PEPTIDASE M14 CARBOXYPEPTIDASE A DOMAIN-CONTAINING PROTEIN"/>
    <property type="match status" value="1"/>
</dbReference>
<feature type="domain" description="Peptidase M14" evidence="4">
    <location>
        <begin position="48"/>
        <end position="296"/>
    </location>
</feature>
<reference evidence="5 6" key="1">
    <citation type="submission" date="2017-05" db="EMBL/GenBank/DDBJ databases">
        <authorList>
            <person name="Varghese N."/>
            <person name="Submissions S."/>
        </authorList>
    </citation>
    <scope>NUCLEOTIDE SEQUENCE [LARGE SCALE GENOMIC DNA]</scope>
    <source>
        <strain evidence="5 6">DSM 25457</strain>
    </source>
</reference>
<name>A0ABY1QSB6_9BACT</name>
<dbReference type="PANTHER" id="PTHR11705">
    <property type="entry name" value="PROTEASE FAMILY M14 CARBOXYPEPTIDASE A,B"/>
    <property type="match status" value="1"/>
</dbReference>
<protein>
    <submittedName>
        <fullName evidence="5">Zinc carboxypeptidase</fullName>
    </submittedName>
</protein>
<dbReference type="EMBL" id="FXUG01000029">
    <property type="protein sequence ID" value="SMP79041.1"/>
    <property type="molecule type" value="Genomic_DNA"/>
</dbReference>
<keyword evidence="5" id="KW-0378">Hydrolase</keyword>
<accession>A0ABY1QSB6</accession>
<evidence type="ECO:0000256" key="1">
    <source>
        <dbReference type="ARBA" id="ARBA00001947"/>
    </source>
</evidence>
<dbReference type="InterPro" id="IPR000834">
    <property type="entry name" value="Peptidase_M14"/>
</dbReference>
<keyword evidence="3" id="KW-0732">Signal</keyword>
<feature type="chain" id="PRO_5045424534" evidence="3">
    <location>
        <begin position="26"/>
        <end position="527"/>
    </location>
</feature>
<evidence type="ECO:0000256" key="2">
    <source>
        <dbReference type="ARBA" id="ARBA00005988"/>
    </source>
</evidence>
<dbReference type="RefSeq" id="WP_283435586.1">
    <property type="nucleotide sequence ID" value="NZ_FXUG01000029.1"/>
</dbReference>